<dbReference type="PANTHER" id="PTHR47338:SF20">
    <property type="entry name" value="ZN(II)2CYS6 TRANSCRIPTION FACTOR (EUROFUNG)"/>
    <property type="match status" value="1"/>
</dbReference>
<sequence length="556" mass="60358">MDDNASGSISRQACLTCRRQKRKCTRELPACQLCRKTRRICEYPMDSPQSGLGSPSDSAHQTLTRQPEVASFFLDAYVFSRQKTAIRPLPLSIPPDILEALQDGDQVQKDVDLYFRTVHVFFPIVSRLRLSQFMSTASEPHLDLALLLLTFRLMTSLPDRGSNTEEGEGAAAPAPSAVVPLYDQVKKCLGLAEAAGVVSVRLLQATLLLALFEIGQALYPAAYFRVSHCASIGHAMGIHDRRNATQLLPSPTSWTQMEELRRTWWGVLILDRYVSIGVDHRPFSCADARPEDLLPMDEKLWDIGEVTVIPSLAVSSSTDIPAPPFARTCQAAHLLSRVESHMNAPKTAEGAAAFYEEGLRLHGILQAFSSALAHEYSPALSSGGGTATTTTISSSFSSSGFAAACSAVALCFSAQLALYDHHSCAEADNPAGVGIPGQLRMQEVALAGLKAIGPQIVSFASDLVRFLSALPSTAAPEPERASPRETEAMLAATPLVGDCLYGAARQYLWYARETGNVELLEPVRILRDGLKMLSSRWGVAEVYLSILDGGEFKFRD</sequence>
<dbReference type="PANTHER" id="PTHR47338">
    <property type="entry name" value="ZN(II)2CYS6 TRANSCRIPTION FACTOR (EUROFUNG)-RELATED"/>
    <property type="match status" value="1"/>
</dbReference>
<comment type="subcellular location">
    <subcellularLocation>
        <location evidence="1">Nucleus</location>
    </subcellularLocation>
</comment>
<dbReference type="Gene3D" id="4.10.240.10">
    <property type="entry name" value="Zn(2)-C6 fungal-type DNA-binding domain"/>
    <property type="match status" value="1"/>
</dbReference>
<evidence type="ECO:0000256" key="3">
    <source>
        <dbReference type="ARBA" id="ARBA00023015"/>
    </source>
</evidence>
<comment type="caution">
    <text evidence="7">The sequence shown here is derived from an EMBL/GenBank/DDBJ whole genome shotgun (WGS) entry which is preliminary data.</text>
</comment>
<dbReference type="InterPro" id="IPR001138">
    <property type="entry name" value="Zn2Cys6_DnaBD"/>
</dbReference>
<dbReference type="CDD" id="cd00067">
    <property type="entry name" value="GAL4"/>
    <property type="match status" value="1"/>
</dbReference>
<dbReference type="InterPro" id="IPR050815">
    <property type="entry name" value="TF_fung"/>
</dbReference>
<dbReference type="InterPro" id="IPR036864">
    <property type="entry name" value="Zn2-C6_fun-type_DNA-bd_sf"/>
</dbReference>
<name>A0ABR3WY72_9PEZI</name>
<evidence type="ECO:0000256" key="4">
    <source>
        <dbReference type="ARBA" id="ARBA00023163"/>
    </source>
</evidence>
<dbReference type="SUPFAM" id="SSF57701">
    <property type="entry name" value="Zn2/Cys6 DNA-binding domain"/>
    <property type="match status" value="1"/>
</dbReference>
<dbReference type="SMART" id="SM00066">
    <property type="entry name" value="GAL4"/>
    <property type="match status" value="1"/>
</dbReference>
<dbReference type="Pfam" id="PF00172">
    <property type="entry name" value="Zn_clus"/>
    <property type="match status" value="1"/>
</dbReference>
<keyword evidence="2" id="KW-0479">Metal-binding</keyword>
<dbReference type="PROSITE" id="PS50048">
    <property type="entry name" value="ZN2_CY6_FUNGAL_2"/>
    <property type="match status" value="1"/>
</dbReference>
<keyword evidence="8" id="KW-1185">Reference proteome</keyword>
<dbReference type="InterPro" id="IPR007219">
    <property type="entry name" value="XnlR_reg_dom"/>
</dbReference>
<dbReference type="Proteomes" id="UP001586593">
    <property type="component" value="Unassembled WGS sequence"/>
</dbReference>
<evidence type="ECO:0000256" key="2">
    <source>
        <dbReference type="ARBA" id="ARBA00022723"/>
    </source>
</evidence>
<evidence type="ECO:0000313" key="8">
    <source>
        <dbReference type="Proteomes" id="UP001586593"/>
    </source>
</evidence>
<evidence type="ECO:0000259" key="6">
    <source>
        <dbReference type="PROSITE" id="PS50048"/>
    </source>
</evidence>
<feature type="domain" description="Zn(2)-C6 fungal-type" evidence="6">
    <location>
        <begin position="13"/>
        <end position="43"/>
    </location>
</feature>
<dbReference type="PROSITE" id="PS00463">
    <property type="entry name" value="ZN2_CY6_FUNGAL_1"/>
    <property type="match status" value="1"/>
</dbReference>
<reference evidence="7 8" key="1">
    <citation type="journal article" date="2024" name="Commun. Biol.">
        <title>Comparative genomic analysis of thermophilic fungi reveals convergent evolutionary adaptations and gene losses.</title>
        <authorList>
            <person name="Steindorff A.S."/>
            <person name="Aguilar-Pontes M.V."/>
            <person name="Robinson A.J."/>
            <person name="Andreopoulos B."/>
            <person name="LaButti K."/>
            <person name="Kuo A."/>
            <person name="Mondo S."/>
            <person name="Riley R."/>
            <person name="Otillar R."/>
            <person name="Haridas S."/>
            <person name="Lipzen A."/>
            <person name="Grimwood J."/>
            <person name="Schmutz J."/>
            <person name="Clum A."/>
            <person name="Reid I.D."/>
            <person name="Moisan M.C."/>
            <person name="Butler G."/>
            <person name="Nguyen T.T.M."/>
            <person name="Dewar K."/>
            <person name="Conant G."/>
            <person name="Drula E."/>
            <person name="Henrissat B."/>
            <person name="Hansel C."/>
            <person name="Singer S."/>
            <person name="Hutchinson M.I."/>
            <person name="de Vries R.P."/>
            <person name="Natvig D.O."/>
            <person name="Powell A.J."/>
            <person name="Tsang A."/>
            <person name="Grigoriev I.V."/>
        </authorList>
    </citation>
    <scope>NUCLEOTIDE SEQUENCE [LARGE SCALE GENOMIC DNA]</scope>
    <source>
        <strain evidence="7 8">ATCC 24622</strain>
    </source>
</reference>
<protein>
    <recommendedName>
        <fullName evidence="6">Zn(2)-C6 fungal-type domain-containing protein</fullName>
    </recommendedName>
</protein>
<dbReference type="EMBL" id="JAZHXJ010000217">
    <property type="protein sequence ID" value="KAL1868430.1"/>
    <property type="molecule type" value="Genomic_DNA"/>
</dbReference>
<evidence type="ECO:0000256" key="5">
    <source>
        <dbReference type="ARBA" id="ARBA00023242"/>
    </source>
</evidence>
<keyword evidence="4" id="KW-0804">Transcription</keyword>
<organism evidence="7 8">
    <name type="scientific">Phialemonium thermophilum</name>
    <dbReference type="NCBI Taxonomy" id="223376"/>
    <lineage>
        <taxon>Eukaryota</taxon>
        <taxon>Fungi</taxon>
        <taxon>Dikarya</taxon>
        <taxon>Ascomycota</taxon>
        <taxon>Pezizomycotina</taxon>
        <taxon>Sordariomycetes</taxon>
        <taxon>Sordariomycetidae</taxon>
        <taxon>Cephalothecales</taxon>
        <taxon>Cephalothecaceae</taxon>
        <taxon>Phialemonium</taxon>
    </lineage>
</organism>
<keyword evidence="3" id="KW-0805">Transcription regulation</keyword>
<proteinExistence type="predicted"/>
<accession>A0ABR3WY72</accession>
<evidence type="ECO:0000313" key="7">
    <source>
        <dbReference type="EMBL" id="KAL1868430.1"/>
    </source>
</evidence>
<evidence type="ECO:0000256" key="1">
    <source>
        <dbReference type="ARBA" id="ARBA00004123"/>
    </source>
</evidence>
<dbReference type="Pfam" id="PF04082">
    <property type="entry name" value="Fungal_trans"/>
    <property type="match status" value="1"/>
</dbReference>
<gene>
    <name evidence="7" type="ORF">VTK73DRAFT_3696</name>
</gene>
<keyword evidence="5" id="KW-0539">Nucleus</keyword>
<dbReference type="CDD" id="cd12148">
    <property type="entry name" value="fungal_TF_MHR"/>
    <property type="match status" value="1"/>
</dbReference>